<dbReference type="Proteomes" id="UP000621799">
    <property type="component" value="Unassembled WGS sequence"/>
</dbReference>
<sequence length="55" mass="5925">LFDPIRTLPANIALEMAYALGNHRSALFVSGLLLLLASLGLVLIAEAIADKEIYE</sequence>
<feature type="transmembrane region" description="Helical" evidence="1">
    <location>
        <begin position="26"/>
        <end position="49"/>
    </location>
</feature>
<keyword evidence="1" id="KW-0812">Transmembrane</keyword>
<evidence type="ECO:0000313" key="2">
    <source>
        <dbReference type="EMBL" id="MBE9041137.1"/>
    </source>
</evidence>
<proteinExistence type="predicted"/>
<dbReference type="EMBL" id="JADEXN010000155">
    <property type="protein sequence ID" value="MBE9041137.1"/>
    <property type="molecule type" value="Genomic_DNA"/>
</dbReference>
<keyword evidence="1" id="KW-1133">Transmembrane helix</keyword>
<keyword evidence="1" id="KW-0472">Membrane</keyword>
<evidence type="ECO:0000256" key="1">
    <source>
        <dbReference type="SAM" id="Phobius"/>
    </source>
</evidence>
<protein>
    <submittedName>
        <fullName evidence="2">Phosphate ABC transporter permease subunit PstC</fullName>
    </submittedName>
</protein>
<gene>
    <name evidence="2" type="ORF">IQ235_10140</name>
</gene>
<feature type="non-terminal residue" evidence="2">
    <location>
        <position position="1"/>
    </location>
</feature>
<keyword evidence="3" id="KW-1185">Reference proteome</keyword>
<evidence type="ECO:0000313" key="3">
    <source>
        <dbReference type="Proteomes" id="UP000621799"/>
    </source>
</evidence>
<name>A0A928Z766_9CYAN</name>
<organism evidence="2 3">
    <name type="scientific">Zarconia navalis LEGE 11467</name>
    <dbReference type="NCBI Taxonomy" id="1828826"/>
    <lineage>
        <taxon>Bacteria</taxon>
        <taxon>Bacillati</taxon>
        <taxon>Cyanobacteriota</taxon>
        <taxon>Cyanophyceae</taxon>
        <taxon>Oscillatoriophycideae</taxon>
        <taxon>Oscillatoriales</taxon>
        <taxon>Oscillatoriales incertae sedis</taxon>
        <taxon>Zarconia</taxon>
        <taxon>Zarconia navalis</taxon>
    </lineage>
</organism>
<accession>A0A928Z766</accession>
<reference evidence="2" key="1">
    <citation type="submission" date="2020-10" db="EMBL/GenBank/DDBJ databases">
        <authorList>
            <person name="Castelo-Branco R."/>
            <person name="Eusebio N."/>
            <person name="Adriana R."/>
            <person name="Vieira A."/>
            <person name="Brugerolle De Fraissinette N."/>
            <person name="Rezende De Castro R."/>
            <person name="Schneider M.P."/>
            <person name="Vasconcelos V."/>
            <person name="Leao P.N."/>
        </authorList>
    </citation>
    <scope>NUCLEOTIDE SEQUENCE</scope>
    <source>
        <strain evidence="2">LEGE 11467</strain>
    </source>
</reference>
<comment type="caution">
    <text evidence="2">The sequence shown here is derived from an EMBL/GenBank/DDBJ whole genome shotgun (WGS) entry which is preliminary data.</text>
</comment>
<dbReference type="AlphaFoldDB" id="A0A928Z766"/>